<evidence type="ECO:0000313" key="1">
    <source>
        <dbReference type="EMBL" id="KAI4308181.1"/>
    </source>
</evidence>
<name>A0ACB9LFU4_BAUVA</name>
<protein>
    <submittedName>
        <fullName evidence="1">Uncharacterized protein</fullName>
    </submittedName>
</protein>
<evidence type="ECO:0000313" key="2">
    <source>
        <dbReference type="Proteomes" id="UP000828941"/>
    </source>
</evidence>
<gene>
    <name evidence="1" type="ORF">L6164_031282</name>
</gene>
<comment type="caution">
    <text evidence="1">The sequence shown here is derived from an EMBL/GenBank/DDBJ whole genome shotgun (WGS) entry which is preliminary data.</text>
</comment>
<proteinExistence type="predicted"/>
<sequence>MANQGCNISLSQLSPASSYESSDESSRSLATLSGSVIGGSSCSPKQEKSRPTAGYSLFGGANEHQIIPSSKKPRGRPPGSKNKPKPPLVITKEDEHALKPAIIDVPAGSDVVETIVRFALHRNVSVTVLSGTGVLSNVRLRHPVSPNRYLSYTGQYPMLSLYGSYINNSHSLHSPSNPSSSAAAVPLPPPSFGVCLLGPQGNCFGGIVCGEVIAATAIMVVVTTFKSPGVERVLIDENGEEGSRDVNTGVAAVSNNANAAEGGAGFGRNVMAVAAYNAETGGGVGTGPLNSQAAPLNLFQWGQATRNPRC</sequence>
<organism evidence="1 2">
    <name type="scientific">Bauhinia variegata</name>
    <name type="common">Purple orchid tree</name>
    <name type="synonym">Phanera variegata</name>
    <dbReference type="NCBI Taxonomy" id="167791"/>
    <lineage>
        <taxon>Eukaryota</taxon>
        <taxon>Viridiplantae</taxon>
        <taxon>Streptophyta</taxon>
        <taxon>Embryophyta</taxon>
        <taxon>Tracheophyta</taxon>
        <taxon>Spermatophyta</taxon>
        <taxon>Magnoliopsida</taxon>
        <taxon>eudicotyledons</taxon>
        <taxon>Gunneridae</taxon>
        <taxon>Pentapetalae</taxon>
        <taxon>rosids</taxon>
        <taxon>fabids</taxon>
        <taxon>Fabales</taxon>
        <taxon>Fabaceae</taxon>
        <taxon>Cercidoideae</taxon>
        <taxon>Cercideae</taxon>
        <taxon>Bauhiniinae</taxon>
        <taxon>Bauhinia</taxon>
    </lineage>
</organism>
<accession>A0ACB9LFU4</accession>
<dbReference type="EMBL" id="CM039437">
    <property type="protein sequence ID" value="KAI4308181.1"/>
    <property type="molecule type" value="Genomic_DNA"/>
</dbReference>
<keyword evidence="2" id="KW-1185">Reference proteome</keyword>
<dbReference type="Proteomes" id="UP000828941">
    <property type="component" value="Chromosome 12"/>
</dbReference>
<reference evidence="1 2" key="1">
    <citation type="journal article" date="2022" name="DNA Res.">
        <title>Chromosomal-level genome assembly of the orchid tree Bauhinia variegata (Leguminosae; Cercidoideae) supports the allotetraploid origin hypothesis of Bauhinia.</title>
        <authorList>
            <person name="Zhong Y."/>
            <person name="Chen Y."/>
            <person name="Zheng D."/>
            <person name="Pang J."/>
            <person name="Liu Y."/>
            <person name="Luo S."/>
            <person name="Meng S."/>
            <person name="Qian L."/>
            <person name="Wei D."/>
            <person name="Dai S."/>
            <person name="Zhou R."/>
        </authorList>
    </citation>
    <scope>NUCLEOTIDE SEQUENCE [LARGE SCALE GENOMIC DNA]</scope>
    <source>
        <strain evidence="1">BV-YZ2020</strain>
    </source>
</reference>